<dbReference type="InterPro" id="IPR011991">
    <property type="entry name" value="ArsR-like_HTH"/>
</dbReference>
<comment type="caution">
    <text evidence="2">The sequence shown here is derived from an EMBL/GenBank/DDBJ whole genome shotgun (WGS) entry which is preliminary data.</text>
</comment>
<sequence>MTLSPQRLAVLDDVRDHAPVRVNDIAERLGLHVNTVREHLDALGEKGLVDHTVEPARGRGRPAKVFRPTPTADPTLPSRDYAGLATALAGYLARTSADPEADARAAGKDWGRELAREALRDASGREDASVPDIEDPHRFMLDLLVRLGFEPADHGPALGVALRRCPLLEAARRYPTVVCQVHLGIVEGAFEEIGAPTGPGLDLLPFVEPGACRLFLPDPAFPAPPCRET</sequence>
<dbReference type="InterPro" id="IPR036388">
    <property type="entry name" value="WH-like_DNA-bd_sf"/>
</dbReference>
<evidence type="ECO:0000256" key="1">
    <source>
        <dbReference type="SAM" id="MobiDB-lite"/>
    </source>
</evidence>
<proteinExistence type="predicted"/>
<name>A0ABU7JW93_9NOCA</name>
<dbReference type="EMBL" id="JAUZMZ010000134">
    <property type="protein sequence ID" value="MEE2034291.1"/>
    <property type="molecule type" value="Genomic_DNA"/>
</dbReference>
<evidence type="ECO:0000313" key="2">
    <source>
        <dbReference type="EMBL" id="MEE2034291.1"/>
    </source>
</evidence>
<dbReference type="Gene3D" id="1.10.10.10">
    <property type="entry name" value="Winged helix-like DNA-binding domain superfamily/Winged helix DNA-binding domain"/>
    <property type="match status" value="1"/>
</dbReference>
<dbReference type="Pfam" id="PF12840">
    <property type="entry name" value="HTH_20"/>
    <property type="match status" value="1"/>
</dbReference>
<accession>A0ABU7JW93</accession>
<dbReference type="CDD" id="cd00090">
    <property type="entry name" value="HTH_ARSR"/>
    <property type="match status" value="1"/>
</dbReference>
<dbReference type="SUPFAM" id="SSF46785">
    <property type="entry name" value="Winged helix' DNA-binding domain"/>
    <property type="match status" value="1"/>
</dbReference>
<evidence type="ECO:0000313" key="3">
    <source>
        <dbReference type="Proteomes" id="UP001331936"/>
    </source>
</evidence>
<protein>
    <submittedName>
        <fullName evidence="2">Helix-turn-helix domain-containing protein</fullName>
    </submittedName>
</protein>
<reference evidence="2 3" key="1">
    <citation type="submission" date="2023-08" db="EMBL/GenBank/DDBJ databases">
        <authorList>
            <person name="Girao M."/>
            <person name="Carvalho M.F."/>
        </authorList>
    </citation>
    <scope>NUCLEOTIDE SEQUENCE [LARGE SCALE GENOMIC DNA]</scope>
    <source>
        <strain evidence="2 3">CC-R104</strain>
    </source>
</reference>
<gene>
    <name evidence="2" type="ORF">Q8814_19595</name>
</gene>
<keyword evidence="3" id="KW-1185">Reference proteome</keyword>
<organism evidence="2 3">
    <name type="scientific">Rhodococcus chondri</name>
    <dbReference type="NCBI Taxonomy" id="3065941"/>
    <lineage>
        <taxon>Bacteria</taxon>
        <taxon>Bacillati</taxon>
        <taxon>Actinomycetota</taxon>
        <taxon>Actinomycetes</taxon>
        <taxon>Mycobacteriales</taxon>
        <taxon>Nocardiaceae</taxon>
        <taxon>Rhodococcus</taxon>
    </lineage>
</organism>
<dbReference type="InterPro" id="IPR036390">
    <property type="entry name" value="WH_DNA-bd_sf"/>
</dbReference>
<dbReference type="Proteomes" id="UP001331936">
    <property type="component" value="Unassembled WGS sequence"/>
</dbReference>
<feature type="region of interest" description="Disordered" evidence="1">
    <location>
        <begin position="55"/>
        <end position="79"/>
    </location>
</feature>